<dbReference type="Gene3D" id="3.40.50.720">
    <property type="entry name" value="NAD(P)-binding Rossmann-like Domain"/>
    <property type="match status" value="1"/>
</dbReference>
<dbReference type="Pfam" id="PF00389">
    <property type="entry name" value="2-Hacid_dh"/>
    <property type="match status" value="1"/>
</dbReference>
<evidence type="ECO:0000313" key="3">
    <source>
        <dbReference type="Proteomes" id="UP001180724"/>
    </source>
</evidence>
<name>A0ABU3ALT9_9ACTN</name>
<dbReference type="SUPFAM" id="SSF52283">
    <property type="entry name" value="Formate/glycerate dehydrogenase catalytic domain-like"/>
    <property type="match status" value="1"/>
</dbReference>
<evidence type="ECO:0000259" key="1">
    <source>
        <dbReference type="Pfam" id="PF00389"/>
    </source>
</evidence>
<dbReference type="RefSeq" id="WP_311571588.1">
    <property type="nucleotide sequence ID" value="NZ_JAVRFH010000005.1"/>
</dbReference>
<sequence length="96" mass="9388">MPGELAGADAVVVGDGVVPDRVALDAAPVLGTIARAGTGAGYVDLDAATERGIQVTRAPDAAALSTATVRVAAVRSQRAPAARQQTSGRLVPAGVG</sequence>
<protein>
    <recommendedName>
        <fullName evidence="1">D-isomer specific 2-hydroxyacid dehydrogenase catalytic domain-containing protein</fullName>
    </recommendedName>
</protein>
<feature type="domain" description="D-isomer specific 2-hydroxyacid dehydrogenase catalytic" evidence="1">
    <location>
        <begin position="5"/>
        <end position="67"/>
    </location>
</feature>
<proteinExistence type="predicted"/>
<evidence type="ECO:0000313" key="2">
    <source>
        <dbReference type="EMBL" id="MDT0610048.1"/>
    </source>
</evidence>
<reference evidence="2" key="1">
    <citation type="submission" date="2024-05" db="EMBL/GenBank/DDBJ databases">
        <title>30 novel species of actinomycetes from the DSMZ collection.</title>
        <authorList>
            <person name="Nouioui I."/>
        </authorList>
    </citation>
    <scope>NUCLEOTIDE SEQUENCE</scope>
    <source>
        <strain evidence="2">DSM 40712</strain>
    </source>
</reference>
<dbReference type="EMBL" id="JAVRFH010000005">
    <property type="protein sequence ID" value="MDT0610048.1"/>
    <property type="molecule type" value="Genomic_DNA"/>
</dbReference>
<comment type="caution">
    <text evidence="2">The sequence shown here is derived from an EMBL/GenBank/DDBJ whole genome shotgun (WGS) entry which is preliminary data.</text>
</comment>
<accession>A0ABU3ALT9</accession>
<dbReference type="InterPro" id="IPR006139">
    <property type="entry name" value="D-isomer_2_OHA_DH_cat_dom"/>
</dbReference>
<organism evidence="2 3">
    <name type="scientific">Streptomyces lancefieldiae</name>
    <dbReference type="NCBI Taxonomy" id="3075520"/>
    <lineage>
        <taxon>Bacteria</taxon>
        <taxon>Bacillati</taxon>
        <taxon>Actinomycetota</taxon>
        <taxon>Actinomycetes</taxon>
        <taxon>Kitasatosporales</taxon>
        <taxon>Streptomycetaceae</taxon>
        <taxon>Streptomyces</taxon>
    </lineage>
</organism>
<dbReference type="Proteomes" id="UP001180724">
    <property type="component" value="Unassembled WGS sequence"/>
</dbReference>
<keyword evidence="3" id="KW-1185">Reference proteome</keyword>
<gene>
    <name evidence="2" type="ORF">RM812_07365</name>
</gene>